<feature type="region of interest" description="Disordered" evidence="1">
    <location>
        <begin position="556"/>
        <end position="584"/>
    </location>
</feature>
<feature type="compositionally biased region" description="Basic and acidic residues" evidence="1">
    <location>
        <begin position="566"/>
        <end position="582"/>
    </location>
</feature>
<gene>
    <name evidence="3" type="ORF">K452DRAFT_66961</name>
</gene>
<feature type="region of interest" description="Disordered" evidence="1">
    <location>
        <begin position="336"/>
        <end position="356"/>
    </location>
</feature>
<feature type="compositionally biased region" description="Basic residues" evidence="1">
    <location>
        <begin position="556"/>
        <end position="565"/>
    </location>
</feature>
<proteinExistence type="predicted"/>
<dbReference type="InterPro" id="IPR057218">
    <property type="entry name" value="DUF7896"/>
</dbReference>
<organism evidence="3 4">
    <name type="scientific">Aplosporella prunicola CBS 121167</name>
    <dbReference type="NCBI Taxonomy" id="1176127"/>
    <lineage>
        <taxon>Eukaryota</taxon>
        <taxon>Fungi</taxon>
        <taxon>Dikarya</taxon>
        <taxon>Ascomycota</taxon>
        <taxon>Pezizomycotina</taxon>
        <taxon>Dothideomycetes</taxon>
        <taxon>Dothideomycetes incertae sedis</taxon>
        <taxon>Botryosphaeriales</taxon>
        <taxon>Aplosporellaceae</taxon>
        <taxon>Aplosporella</taxon>
    </lineage>
</organism>
<dbReference type="OrthoDB" id="5377599at2759"/>
<dbReference type="AlphaFoldDB" id="A0A6A6BRW8"/>
<evidence type="ECO:0000256" key="1">
    <source>
        <dbReference type="SAM" id="MobiDB-lite"/>
    </source>
</evidence>
<evidence type="ECO:0000313" key="4">
    <source>
        <dbReference type="Proteomes" id="UP000799438"/>
    </source>
</evidence>
<feature type="compositionally biased region" description="Low complexity" evidence="1">
    <location>
        <begin position="129"/>
        <end position="147"/>
    </location>
</feature>
<feature type="compositionally biased region" description="Low complexity" evidence="1">
    <location>
        <begin position="411"/>
        <end position="423"/>
    </location>
</feature>
<dbReference type="PANTHER" id="PTHR42031">
    <property type="entry name" value="KEY LIME PATHOGENICITY PROTEIN"/>
    <property type="match status" value="1"/>
</dbReference>
<feature type="domain" description="DUF7896" evidence="2">
    <location>
        <begin position="515"/>
        <end position="594"/>
    </location>
</feature>
<reference evidence="3" key="1">
    <citation type="journal article" date="2020" name="Stud. Mycol.">
        <title>101 Dothideomycetes genomes: a test case for predicting lifestyles and emergence of pathogens.</title>
        <authorList>
            <person name="Haridas S."/>
            <person name="Albert R."/>
            <person name="Binder M."/>
            <person name="Bloem J."/>
            <person name="Labutti K."/>
            <person name="Salamov A."/>
            <person name="Andreopoulos B."/>
            <person name="Baker S."/>
            <person name="Barry K."/>
            <person name="Bills G."/>
            <person name="Bluhm B."/>
            <person name="Cannon C."/>
            <person name="Castanera R."/>
            <person name="Culley D."/>
            <person name="Daum C."/>
            <person name="Ezra D."/>
            <person name="Gonzalez J."/>
            <person name="Henrissat B."/>
            <person name="Kuo A."/>
            <person name="Liang C."/>
            <person name="Lipzen A."/>
            <person name="Lutzoni F."/>
            <person name="Magnuson J."/>
            <person name="Mondo S."/>
            <person name="Nolan M."/>
            <person name="Ohm R."/>
            <person name="Pangilinan J."/>
            <person name="Park H.-J."/>
            <person name="Ramirez L."/>
            <person name="Alfaro M."/>
            <person name="Sun H."/>
            <person name="Tritt A."/>
            <person name="Yoshinaga Y."/>
            <person name="Zwiers L.-H."/>
            <person name="Turgeon B."/>
            <person name="Goodwin S."/>
            <person name="Spatafora J."/>
            <person name="Crous P."/>
            <person name="Grigoriev I."/>
        </authorList>
    </citation>
    <scope>NUCLEOTIDE SEQUENCE</scope>
    <source>
        <strain evidence="3">CBS 121167</strain>
    </source>
</reference>
<feature type="region of interest" description="Disordered" evidence="1">
    <location>
        <begin position="129"/>
        <end position="158"/>
    </location>
</feature>
<keyword evidence="4" id="KW-1185">Reference proteome</keyword>
<dbReference type="Proteomes" id="UP000799438">
    <property type="component" value="Unassembled WGS sequence"/>
</dbReference>
<feature type="compositionally biased region" description="Low complexity" evidence="1">
    <location>
        <begin position="735"/>
        <end position="751"/>
    </location>
</feature>
<feature type="region of interest" description="Disordered" evidence="1">
    <location>
        <begin position="732"/>
        <end position="768"/>
    </location>
</feature>
<evidence type="ECO:0000313" key="3">
    <source>
        <dbReference type="EMBL" id="KAF2146528.1"/>
    </source>
</evidence>
<feature type="compositionally biased region" description="Low complexity" evidence="1">
    <location>
        <begin position="438"/>
        <end position="455"/>
    </location>
</feature>
<dbReference type="RefSeq" id="XP_033402237.1">
    <property type="nucleotide sequence ID" value="XM_033547011.1"/>
</dbReference>
<feature type="compositionally biased region" description="Low complexity" evidence="1">
    <location>
        <begin position="343"/>
        <end position="356"/>
    </location>
</feature>
<feature type="region of interest" description="Disordered" evidence="1">
    <location>
        <begin position="377"/>
        <end position="462"/>
    </location>
</feature>
<dbReference type="GeneID" id="54304518"/>
<name>A0A6A6BRW8_9PEZI</name>
<dbReference type="EMBL" id="ML995475">
    <property type="protein sequence ID" value="KAF2146528.1"/>
    <property type="molecule type" value="Genomic_DNA"/>
</dbReference>
<dbReference type="PANTHER" id="PTHR42031:SF1">
    <property type="entry name" value="KEY LIME PATHOGENICITY PROTEIN"/>
    <property type="match status" value="1"/>
</dbReference>
<dbReference type="Pfam" id="PF25438">
    <property type="entry name" value="DUF7896"/>
    <property type="match status" value="1"/>
</dbReference>
<evidence type="ECO:0000259" key="2">
    <source>
        <dbReference type="Pfam" id="PF25438"/>
    </source>
</evidence>
<sequence>MAGPLLDSTDPFLQIFQRERQSVWERNQHLSDHDRELLWTQRKAELASFIHADEAHAFANNVQAAHTTPRTLSYNPATTSFDVPLAMSRSQDLSLHSAPMMASSSFPIDVPRGNHLPSSEFLTQHRLDQQQQFHQQQHQHQQQQYQHQHQHHQQQQPLDWPAASYTLSSRPGLNRNRSLRQPMPRLNEVEVFDDPSEYIATFDGAAPASLPTHLDAFSHDAAAVAAAACLPPSLHHRSWSTADGSVSPSTSIGDMTVGSTLASDSMSRQSSSSTYFASAFDMMRVQSNYSNVSDSVFQDDYFFSASPSIGKAPQGGLAINEQVSLFPMSSSTGGAPVAFPTQSNSSSSSSVPSVSPLVTSAPSVHFSLQTSMARSTSLESATADAGVSQARPARRHVEQVRPIAPKSDAINNHSSSSNSSSSSPVAAKAGAKMERAHTSGATGSAHTATPSTSATLVRVPTTDGTTKSVAAISKAPYIRPVHPKIMCQQCNEHPEGFRGEHELRRHTERVHSAIRKVWVTVDASAGQRFLSNCKACRNGKKYGAYYNAAAHLRRAHFNPRKRGRKAKGDERRGGKGGGDHPPMDVLKTYWMKEVEEFVPENAVVSGSGSVSSSASSSSASTVQPLPLQCEVIDLEAEEDGDGDADLDLDVEMDMDAADEAALQDEALALVAPAGSSASTAIDLSAYPDASSAAAVAASSVDTAGFGDVMAAYADPALLGMGLQMQMQMPFDEAAQQQQQHQHQQLQHQHQQVFDPTGSSGSGHEYAYL</sequence>
<protein>
    <recommendedName>
        <fullName evidence="2">DUF7896 domain-containing protein</fullName>
    </recommendedName>
</protein>
<accession>A0A6A6BRW8</accession>